<dbReference type="EMBL" id="JBFXLR010000080">
    <property type="protein sequence ID" value="KAL2838842.1"/>
    <property type="molecule type" value="Genomic_DNA"/>
</dbReference>
<proteinExistence type="predicted"/>
<reference evidence="1 2" key="1">
    <citation type="submission" date="2024-07" db="EMBL/GenBank/DDBJ databases">
        <title>Section-level genome sequencing and comparative genomics of Aspergillus sections Usti and Cavernicolus.</title>
        <authorList>
            <consortium name="Lawrence Berkeley National Laboratory"/>
            <person name="Nybo J.L."/>
            <person name="Vesth T.C."/>
            <person name="Theobald S."/>
            <person name="Frisvad J.C."/>
            <person name="Larsen T.O."/>
            <person name="Kjaerboelling I."/>
            <person name="Rothschild-Mancinelli K."/>
            <person name="Lyhne E.K."/>
            <person name="Kogle M.E."/>
            <person name="Barry K."/>
            <person name="Clum A."/>
            <person name="Na H."/>
            <person name="Ledsgaard L."/>
            <person name="Lin J."/>
            <person name="Lipzen A."/>
            <person name="Kuo A."/>
            <person name="Riley R."/>
            <person name="Mondo S."/>
            <person name="LaButti K."/>
            <person name="Haridas S."/>
            <person name="Pangalinan J."/>
            <person name="Salamov A.A."/>
            <person name="Simmons B.A."/>
            <person name="Magnuson J.K."/>
            <person name="Chen J."/>
            <person name="Drula E."/>
            <person name="Henrissat B."/>
            <person name="Wiebenga A."/>
            <person name="Lubbers R.J."/>
            <person name="Gomes A.C."/>
            <person name="Macurrencykelacurrency M.R."/>
            <person name="Stajich J."/>
            <person name="Grigoriev I.V."/>
            <person name="Mortensen U.H."/>
            <person name="De vries R.P."/>
            <person name="Baker S.E."/>
            <person name="Andersen M.R."/>
        </authorList>
    </citation>
    <scope>NUCLEOTIDE SEQUENCE [LARGE SCALE GENOMIC DNA]</scope>
    <source>
        <strain evidence="1 2">CBS 756.74</strain>
    </source>
</reference>
<keyword evidence="2" id="KW-1185">Reference proteome</keyword>
<name>A0ABR4JIC1_9EURO</name>
<comment type="caution">
    <text evidence="1">The sequence shown here is derived from an EMBL/GenBank/DDBJ whole genome shotgun (WGS) entry which is preliminary data.</text>
</comment>
<organism evidence="1 2">
    <name type="scientific">Aspergillus pseudodeflectus</name>
    <dbReference type="NCBI Taxonomy" id="176178"/>
    <lineage>
        <taxon>Eukaryota</taxon>
        <taxon>Fungi</taxon>
        <taxon>Dikarya</taxon>
        <taxon>Ascomycota</taxon>
        <taxon>Pezizomycotina</taxon>
        <taxon>Eurotiomycetes</taxon>
        <taxon>Eurotiomycetidae</taxon>
        <taxon>Eurotiales</taxon>
        <taxon>Aspergillaceae</taxon>
        <taxon>Aspergillus</taxon>
        <taxon>Aspergillus subgen. Nidulantes</taxon>
    </lineage>
</organism>
<sequence length="165" mass="18966">MVHRWPSFFPLSLYGTLFPHVFPSLARCEGPSMRVGGLWLPFLPCSCCRPAFCVERTLKRRIWEGHCAACPSKQFVVVCSRHGIRLGFECRTVCDFNTESRRCDSISLELPRSLCRFFDMMGSGRRASMMRYDFRDGLRRWGELDKLTVMSLPGLWQSGFTAHTG</sequence>
<accession>A0ABR4JIC1</accession>
<evidence type="ECO:0000313" key="1">
    <source>
        <dbReference type="EMBL" id="KAL2838842.1"/>
    </source>
</evidence>
<protein>
    <recommendedName>
        <fullName evidence="3">Secreted protein</fullName>
    </recommendedName>
</protein>
<dbReference type="GeneID" id="98152865"/>
<dbReference type="Proteomes" id="UP001610444">
    <property type="component" value="Unassembled WGS sequence"/>
</dbReference>
<gene>
    <name evidence="1" type="ORF">BJX68DRAFT_208614</name>
</gene>
<evidence type="ECO:0000313" key="2">
    <source>
        <dbReference type="Proteomes" id="UP001610444"/>
    </source>
</evidence>
<dbReference type="RefSeq" id="XP_070893233.1">
    <property type="nucleotide sequence ID" value="XM_071037701.1"/>
</dbReference>
<evidence type="ECO:0008006" key="3">
    <source>
        <dbReference type="Google" id="ProtNLM"/>
    </source>
</evidence>